<gene>
    <name evidence="2" type="ORF">HMPREF1068_01743</name>
</gene>
<dbReference type="EMBL" id="AGXS01000015">
    <property type="protein sequence ID" value="EIY52196.1"/>
    <property type="molecule type" value="Genomic_DNA"/>
</dbReference>
<dbReference type="eggNOG" id="ENOG5033VXQ">
    <property type="taxonomic scope" value="Bacteria"/>
</dbReference>
<name>I9S8U4_9BACE</name>
<dbReference type="STRING" id="997884.HMPREF1068_01743"/>
<evidence type="ECO:0008006" key="4">
    <source>
        <dbReference type="Google" id="ProtNLM"/>
    </source>
</evidence>
<dbReference type="HOGENOM" id="CLU_625091_0_0_10"/>
<feature type="chain" id="PRO_5003725604" description="F5/8 type C domain-containing protein" evidence="1">
    <location>
        <begin position="23"/>
        <end position="462"/>
    </location>
</feature>
<evidence type="ECO:0000256" key="1">
    <source>
        <dbReference type="SAM" id="SignalP"/>
    </source>
</evidence>
<comment type="caution">
    <text evidence="2">The sequence shown here is derived from an EMBL/GenBank/DDBJ whole genome shotgun (WGS) entry which is preliminary data.</text>
</comment>
<dbReference type="GeneID" id="69501442"/>
<accession>I9S8U4</accession>
<proteinExistence type="predicted"/>
<keyword evidence="1" id="KW-0732">Signal</keyword>
<organism evidence="2 3">
    <name type="scientific">Bacteroides nordii CL02T12C05</name>
    <dbReference type="NCBI Taxonomy" id="997884"/>
    <lineage>
        <taxon>Bacteria</taxon>
        <taxon>Pseudomonadati</taxon>
        <taxon>Bacteroidota</taxon>
        <taxon>Bacteroidia</taxon>
        <taxon>Bacteroidales</taxon>
        <taxon>Bacteroidaceae</taxon>
        <taxon>Bacteroides</taxon>
    </lineage>
</organism>
<evidence type="ECO:0000313" key="2">
    <source>
        <dbReference type="EMBL" id="EIY52196.1"/>
    </source>
</evidence>
<feature type="signal peptide" evidence="1">
    <location>
        <begin position="1"/>
        <end position="22"/>
    </location>
</feature>
<dbReference type="PATRIC" id="fig|997884.3.peg.1773"/>
<evidence type="ECO:0000313" key="3">
    <source>
        <dbReference type="Proteomes" id="UP000003089"/>
    </source>
</evidence>
<dbReference type="AlphaFoldDB" id="I9S8U4"/>
<sequence length="462" mass="51400">MKMKFYMIAAFMALTMSLSAQTYVDEMTEATTSVDAMINGSIQFEDFHLKAPEGDVDKDRFGDATYAYRATDNEDVSIWYSNYDGPAILDGKTFTGLRINLLWKDMPTKESLAKMFRLEYSTNEGKSWTKLEDFNLDFIYDSDKGENGYWKDLYIQGALPANVGDVKLTLLGGETNWVISIRRVEIFYTGGTAYSYQKPEGAYVEPISVSDFNFDFESAKEVISLGGENLNSSSVVVANAHKYGMNKSENVLKITHAPLDSSNPEDEWGWGNGDWFGTYVALPSDQLKISAEMPYLHVMVYREAVGPSVVKIEGVTDQEATLETAGEWVDMVFDLTGDIGKIAEKLYFSPNRQFETLGTTVAEVTYIDNIRMSASATPEINKGETETSIEYVTKDKASFHITVNGGNMIVSGVAGKLLQVFSTDGKCIYSFEQFGDIAEVPVNRGIFIVKVGDLSQKVLVNY</sequence>
<keyword evidence="3" id="KW-1185">Reference proteome</keyword>
<dbReference type="RefSeq" id="WP_007484775.1">
    <property type="nucleotide sequence ID" value="NZ_JH724314.1"/>
</dbReference>
<reference evidence="2 3" key="1">
    <citation type="submission" date="2012-02" db="EMBL/GenBank/DDBJ databases">
        <title>The Genome Sequence of Bacteroides nordii CL02T12C05.</title>
        <authorList>
            <consortium name="The Broad Institute Genome Sequencing Platform"/>
            <person name="Earl A."/>
            <person name="Ward D."/>
            <person name="Feldgarden M."/>
            <person name="Gevers D."/>
            <person name="Zitomersky N.L."/>
            <person name="Coyne M.J."/>
            <person name="Comstock L.E."/>
            <person name="Young S.K."/>
            <person name="Zeng Q."/>
            <person name="Gargeya S."/>
            <person name="Fitzgerald M."/>
            <person name="Haas B."/>
            <person name="Abouelleil A."/>
            <person name="Alvarado L."/>
            <person name="Arachchi H.M."/>
            <person name="Berlin A."/>
            <person name="Chapman S.B."/>
            <person name="Gearin G."/>
            <person name="Goldberg J."/>
            <person name="Griggs A."/>
            <person name="Gujja S."/>
            <person name="Hansen M."/>
            <person name="Heiman D."/>
            <person name="Howarth C."/>
            <person name="Larimer J."/>
            <person name="Lui A."/>
            <person name="MacDonald P.J.P."/>
            <person name="McCowen C."/>
            <person name="Montmayeur A."/>
            <person name="Murphy C."/>
            <person name="Neiman D."/>
            <person name="Pearson M."/>
            <person name="Priest M."/>
            <person name="Roberts A."/>
            <person name="Saif S."/>
            <person name="Shea T."/>
            <person name="Sisk P."/>
            <person name="Stolte C."/>
            <person name="Sykes S."/>
            <person name="Wortman J."/>
            <person name="Nusbaum C."/>
            <person name="Birren B."/>
        </authorList>
    </citation>
    <scope>NUCLEOTIDE SEQUENCE [LARGE SCALE GENOMIC DNA]</scope>
    <source>
        <strain evidence="2 3">CL02T12C05</strain>
    </source>
</reference>
<dbReference type="Proteomes" id="UP000003089">
    <property type="component" value="Unassembled WGS sequence"/>
</dbReference>
<protein>
    <recommendedName>
        <fullName evidence="4">F5/8 type C domain-containing protein</fullName>
    </recommendedName>
</protein>